<name>A0A6J4GU59_9FLAO</name>
<evidence type="ECO:0000313" key="1">
    <source>
        <dbReference type="EMBL" id="CAA9202418.1"/>
    </source>
</evidence>
<keyword evidence="2" id="KW-1185">Reference proteome</keyword>
<protein>
    <submittedName>
        <fullName evidence="1">Uncharacterized protein</fullName>
    </submittedName>
</protein>
<reference evidence="1 2" key="1">
    <citation type="submission" date="2020-02" db="EMBL/GenBank/DDBJ databases">
        <authorList>
            <person name="Criscuolo A."/>
        </authorList>
    </citation>
    <scope>NUCLEOTIDE SEQUENCE [LARGE SCALE GENOMIC DNA]</scope>
    <source>
        <strain evidence="1">CIP105534</strain>
    </source>
</reference>
<sequence length="240" mass="28703">MKKLQKELLFIILLGLFLNTPKIFSQNNNEVLTYNWFDKNLGIESLNFNNGSGHLNFDRTINDHHRYYNTNEFKNGNITYEGQNYYNIDLQYDIFNDQLIVRPYTESYYIQINLIKEKVDSFKIDNEKFVNLKDIPASFKSGYYEEVIVGNSNIALYIKHSKAQEKVIKDYSVFVDYKPHFDYLLLKDNKLTLINNKTEIVKLYPDQKRKINDFFLMNKDLKKTNQVLFMKNLIKYINNF</sequence>
<dbReference type="EMBL" id="CADCSU010000150">
    <property type="protein sequence ID" value="CAA9202418.1"/>
    <property type="molecule type" value="Genomic_DNA"/>
</dbReference>
<proteinExistence type="predicted"/>
<organism evidence="1 2">
    <name type="scientific">Flavobacterium bizetiae</name>
    <dbReference type="NCBI Taxonomy" id="2704140"/>
    <lineage>
        <taxon>Bacteria</taxon>
        <taxon>Pseudomonadati</taxon>
        <taxon>Bacteroidota</taxon>
        <taxon>Flavobacteriia</taxon>
        <taxon>Flavobacteriales</taxon>
        <taxon>Flavobacteriaceae</taxon>
        <taxon>Flavobacterium</taxon>
    </lineage>
</organism>
<dbReference type="RefSeq" id="WP_173972603.1">
    <property type="nucleotide sequence ID" value="NZ_CADCSU010000150.1"/>
</dbReference>
<gene>
    <name evidence="1" type="ORF">FLA105534_04080</name>
</gene>
<accession>A0A6J4GU59</accession>
<dbReference type="AlphaFoldDB" id="A0A6J4GU59"/>
<evidence type="ECO:0000313" key="2">
    <source>
        <dbReference type="Proteomes" id="UP000479938"/>
    </source>
</evidence>
<dbReference type="Proteomes" id="UP000479938">
    <property type="component" value="Unassembled WGS sequence"/>
</dbReference>